<dbReference type="PANTHER" id="PTHR10845">
    <property type="entry name" value="REGULATOR OF G PROTEIN SIGNALING"/>
    <property type="match status" value="1"/>
</dbReference>
<gene>
    <name evidence="3" type="ORF">FDP41_010966</name>
</gene>
<dbReference type="EMBL" id="VFQX01000007">
    <property type="protein sequence ID" value="KAF0982988.1"/>
    <property type="molecule type" value="Genomic_DNA"/>
</dbReference>
<feature type="domain" description="RGS" evidence="2">
    <location>
        <begin position="199"/>
        <end position="307"/>
    </location>
</feature>
<dbReference type="Pfam" id="PF00615">
    <property type="entry name" value="RGS"/>
    <property type="match status" value="1"/>
</dbReference>
<dbReference type="SMART" id="SM00315">
    <property type="entry name" value="RGS"/>
    <property type="match status" value="1"/>
</dbReference>
<reference evidence="3 4" key="1">
    <citation type="journal article" date="2019" name="Sci. Rep.">
        <title>Nanopore sequencing improves the draft genome of the human pathogenic amoeba Naegleria fowleri.</title>
        <authorList>
            <person name="Liechti N."/>
            <person name="Schurch N."/>
            <person name="Bruggmann R."/>
            <person name="Wittwer M."/>
        </authorList>
    </citation>
    <scope>NUCLEOTIDE SEQUENCE [LARGE SCALE GENOMIC DNA]</scope>
    <source>
        <strain evidence="3 4">ATCC 30894</strain>
    </source>
</reference>
<dbReference type="InterPro" id="IPR016137">
    <property type="entry name" value="RGS"/>
</dbReference>
<proteinExistence type="predicted"/>
<dbReference type="Gene3D" id="1.10.167.10">
    <property type="entry name" value="Regulator of G-protein Signalling 4, domain 2"/>
    <property type="match status" value="1"/>
</dbReference>
<evidence type="ECO:0000313" key="4">
    <source>
        <dbReference type="Proteomes" id="UP000444721"/>
    </source>
</evidence>
<dbReference type="SUPFAM" id="SSF48097">
    <property type="entry name" value="Regulator of G-protein signaling, RGS"/>
    <property type="match status" value="1"/>
</dbReference>
<feature type="region of interest" description="Disordered" evidence="1">
    <location>
        <begin position="86"/>
        <end position="109"/>
    </location>
</feature>
<keyword evidence="4" id="KW-1185">Reference proteome</keyword>
<dbReference type="PROSITE" id="PS50132">
    <property type="entry name" value="RGS"/>
    <property type="match status" value="1"/>
</dbReference>
<feature type="region of interest" description="Disordered" evidence="1">
    <location>
        <begin position="27"/>
        <end position="74"/>
    </location>
</feature>
<feature type="compositionally biased region" description="Low complexity" evidence="1">
    <location>
        <begin position="41"/>
        <end position="60"/>
    </location>
</feature>
<name>A0A6A5CBM1_NAEFO</name>
<dbReference type="InterPro" id="IPR036305">
    <property type="entry name" value="RGS_sf"/>
</dbReference>
<dbReference type="Proteomes" id="UP000444721">
    <property type="component" value="Unassembled WGS sequence"/>
</dbReference>
<dbReference type="VEuPathDB" id="AmoebaDB:NfTy_016080"/>
<dbReference type="OrthoDB" id="196547at2759"/>
<evidence type="ECO:0000256" key="1">
    <source>
        <dbReference type="SAM" id="MobiDB-lite"/>
    </source>
</evidence>
<dbReference type="CDD" id="cd07440">
    <property type="entry name" value="RGS"/>
    <property type="match status" value="1"/>
</dbReference>
<protein>
    <recommendedName>
        <fullName evidence="2">RGS domain-containing protein</fullName>
    </recommendedName>
</protein>
<dbReference type="VEuPathDB" id="AmoebaDB:FDP41_010966"/>
<evidence type="ECO:0000259" key="2">
    <source>
        <dbReference type="PROSITE" id="PS50132"/>
    </source>
</evidence>
<dbReference type="RefSeq" id="XP_044567701.1">
    <property type="nucleotide sequence ID" value="XM_044701322.1"/>
</dbReference>
<dbReference type="InterPro" id="IPR044926">
    <property type="entry name" value="RGS_subdomain_2"/>
</dbReference>
<evidence type="ECO:0000313" key="3">
    <source>
        <dbReference type="EMBL" id="KAF0982988.1"/>
    </source>
</evidence>
<dbReference type="PANTHER" id="PTHR10845:SF192">
    <property type="entry name" value="DOUBLE HIT, ISOFORM B"/>
    <property type="match status" value="1"/>
</dbReference>
<sequence>MPTLTSYFTSVNSDNDHLDFIPSSRSRNNILAHRKPSPRRTTSTVTTITTTTSGQSDSPSCSPPPSPHGSSFRGAVSLSINSERFRSKSCSSSPNLSPDSHSASRSKCSSSSGSSGSGFMSVHSPGFQIVYSSSCSSGSIGSTVDNGSMGTTNASSSSSSPSPRILVDGCDKTVKEILKCYHFSFEKFITAGPEFVESFKEYLNLECNLAPFEFFEKVTEFKLLSLPQERTNMAHTIIDNFVKMASDKEINISSSIREMICSEFKSNQSNGDIPLSLFDRALTEVQFSLKNDTFQRYVTSNDFVKLVMHQLQDTTHSPTLIHGNTTLTSTTLRRISTCSEDEDLTFENSIHNFCTLIGNKLSPTPPRGRIISCAHQVPFKYQQHIEHK</sequence>
<dbReference type="GeneID" id="68118181"/>
<dbReference type="VEuPathDB" id="AmoebaDB:NF0090570"/>
<accession>A0A6A5CBM1</accession>
<feature type="compositionally biased region" description="Low complexity" evidence="1">
    <location>
        <begin position="88"/>
        <end position="109"/>
    </location>
</feature>
<comment type="caution">
    <text evidence="3">The sequence shown here is derived from an EMBL/GenBank/DDBJ whole genome shotgun (WGS) entry which is preliminary data.</text>
</comment>
<dbReference type="AlphaFoldDB" id="A0A6A5CBM1"/>
<organism evidence="3 4">
    <name type="scientific">Naegleria fowleri</name>
    <name type="common">Brain eating amoeba</name>
    <dbReference type="NCBI Taxonomy" id="5763"/>
    <lineage>
        <taxon>Eukaryota</taxon>
        <taxon>Discoba</taxon>
        <taxon>Heterolobosea</taxon>
        <taxon>Tetramitia</taxon>
        <taxon>Eutetramitia</taxon>
        <taxon>Vahlkampfiidae</taxon>
        <taxon>Naegleria</taxon>
    </lineage>
</organism>